<dbReference type="RefSeq" id="WP_167109612.1">
    <property type="nucleotide sequence ID" value="NZ_JAANOU010000001.1"/>
</dbReference>
<accession>A0ABX0SXD8</accession>
<keyword evidence="3" id="KW-1185">Reference proteome</keyword>
<gene>
    <name evidence="2" type="ORF">FHX46_004142</name>
</gene>
<evidence type="ECO:0000313" key="2">
    <source>
        <dbReference type="EMBL" id="NIH81612.1"/>
    </source>
</evidence>
<feature type="transmembrane region" description="Helical" evidence="1">
    <location>
        <begin position="41"/>
        <end position="62"/>
    </location>
</feature>
<comment type="caution">
    <text evidence="2">The sequence shown here is derived from an EMBL/GenBank/DDBJ whole genome shotgun (WGS) entry which is preliminary data.</text>
</comment>
<evidence type="ECO:0000256" key="1">
    <source>
        <dbReference type="SAM" id="Phobius"/>
    </source>
</evidence>
<evidence type="ECO:0000313" key="3">
    <source>
        <dbReference type="Proteomes" id="UP000754495"/>
    </source>
</evidence>
<proteinExistence type="predicted"/>
<keyword evidence="1" id="KW-1133">Transmembrane helix</keyword>
<dbReference type="EMBL" id="JAANOU010000001">
    <property type="protein sequence ID" value="NIH81612.1"/>
    <property type="molecule type" value="Genomic_DNA"/>
</dbReference>
<name>A0ABX0SXD8_9PSEU</name>
<organism evidence="2 3">
    <name type="scientific">Amycolatopsis viridis</name>
    <dbReference type="NCBI Taxonomy" id="185678"/>
    <lineage>
        <taxon>Bacteria</taxon>
        <taxon>Bacillati</taxon>
        <taxon>Actinomycetota</taxon>
        <taxon>Actinomycetes</taxon>
        <taxon>Pseudonocardiales</taxon>
        <taxon>Pseudonocardiaceae</taxon>
        <taxon>Amycolatopsis</taxon>
    </lineage>
</organism>
<dbReference type="Proteomes" id="UP000754495">
    <property type="component" value="Unassembled WGS sequence"/>
</dbReference>
<protein>
    <submittedName>
        <fullName evidence="2">Uncharacterized protein</fullName>
    </submittedName>
</protein>
<keyword evidence="1" id="KW-0812">Transmembrane</keyword>
<keyword evidence="1" id="KW-0472">Membrane</keyword>
<sequence length="298" mass="31341">MSEPQRLREALRTREALAPDPDAMLAGARGRIRRRRARRRVAGVVAAVAVVIAGVGTGMTVLRPGGQPESIEAAAGAADVPIPAPALPFTVGDVPPGFTLANWSVFGTWATAYYEWRAGPRLEQLSVTVMTTEPGTQEAPPLPPSRLPVGDDGSGEVLRAPESGRVIRVSSTRAVLPEERQAIADSVRLVPSPVPSPLRALRAPAGLTVRNRSGSIRMDSLTLCPAEVPDQSSTRDGRCYFVMAAETVGTPATTFTSLPAVPVKSARRQLDQDTELTVQTESGSQAVVDAIAASAAAR</sequence>
<reference evidence="2 3" key="1">
    <citation type="submission" date="2020-03" db="EMBL/GenBank/DDBJ databases">
        <title>Sequencing the genomes of 1000 actinobacteria strains.</title>
        <authorList>
            <person name="Klenk H.-P."/>
        </authorList>
    </citation>
    <scope>NUCLEOTIDE SEQUENCE [LARGE SCALE GENOMIC DNA]</scope>
    <source>
        <strain evidence="2 3">DSM 45668</strain>
    </source>
</reference>